<dbReference type="SUPFAM" id="SSF57667">
    <property type="entry name" value="beta-beta-alpha zinc fingers"/>
    <property type="match status" value="1"/>
</dbReference>
<dbReference type="PANTHER" id="PTHR40626">
    <property type="entry name" value="MIP31509P"/>
    <property type="match status" value="1"/>
</dbReference>
<evidence type="ECO:0000256" key="7">
    <source>
        <dbReference type="PROSITE-ProRule" id="PRU00042"/>
    </source>
</evidence>
<evidence type="ECO:0000256" key="2">
    <source>
        <dbReference type="ARBA" id="ARBA00022723"/>
    </source>
</evidence>
<dbReference type="EMBL" id="KB908559">
    <property type="protein sequence ID" value="EOA87900.1"/>
    <property type="molecule type" value="Genomic_DNA"/>
</dbReference>
<keyword evidence="11" id="KW-1185">Reference proteome</keyword>
<feature type="region of interest" description="Disordered" evidence="8">
    <location>
        <begin position="802"/>
        <end position="832"/>
    </location>
</feature>
<dbReference type="STRING" id="671987.R0ISS6"/>
<dbReference type="GO" id="GO:0000981">
    <property type="term" value="F:DNA-binding transcription factor activity, RNA polymerase II-specific"/>
    <property type="evidence" value="ECO:0007669"/>
    <property type="project" value="InterPro"/>
</dbReference>
<dbReference type="eggNOG" id="KOG1721">
    <property type="taxonomic scope" value="Eukaryota"/>
</dbReference>
<dbReference type="Pfam" id="PF04082">
    <property type="entry name" value="Fungal_trans"/>
    <property type="match status" value="1"/>
</dbReference>
<dbReference type="OrthoDB" id="6077919at2759"/>
<dbReference type="GeneID" id="19395325"/>
<dbReference type="GO" id="GO:0000785">
    <property type="term" value="C:chromatin"/>
    <property type="evidence" value="ECO:0007669"/>
    <property type="project" value="TreeGrafter"/>
</dbReference>
<feature type="compositionally biased region" description="Polar residues" evidence="8">
    <location>
        <begin position="34"/>
        <end position="47"/>
    </location>
</feature>
<proteinExistence type="predicted"/>
<feature type="domain" description="C2H2-type" evidence="9">
    <location>
        <begin position="114"/>
        <end position="141"/>
    </location>
</feature>
<evidence type="ECO:0000256" key="4">
    <source>
        <dbReference type="ARBA" id="ARBA00022771"/>
    </source>
</evidence>
<dbReference type="InterPro" id="IPR036236">
    <property type="entry name" value="Znf_C2H2_sf"/>
</dbReference>
<keyword evidence="5" id="KW-0862">Zinc</keyword>
<dbReference type="PROSITE" id="PS50157">
    <property type="entry name" value="ZINC_FINGER_C2H2_2"/>
    <property type="match status" value="2"/>
</dbReference>
<dbReference type="Gene3D" id="3.30.160.60">
    <property type="entry name" value="Classic Zinc Finger"/>
    <property type="match status" value="1"/>
</dbReference>
<dbReference type="SMART" id="SM00355">
    <property type="entry name" value="ZnF_C2H2"/>
    <property type="match status" value="2"/>
</dbReference>
<name>R0ISS6_EXST2</name>
<dbReference type="AlphaFoldDB" id="R0ISS6"/>
<dbReference type="Proteomes" id="UP000016935">
    <property type="component" value="Unassembled WGS sequence"/>
</dbReference>
<feature type="region of interest" description="Disordered" evidence="8">
    <location>
        <begin position="1"/>
        <end position="97"/>
    </location>
</feature>
<keyword evidence="6" id="KW-0539">Nucleus</keyword>
<dbReference type="InterPro" id="IPR007219">
    <property type="entry name" value="XnlR_reg_dom"/>
</dbReference>
<dbReference type="Pfam" id="PF00096">
    <property type="entry name" value="zf-C2H2"/>
    <property type="match status" value="1"/>
</dbReference>
<keyword evidence="3" id="KW-0677">Repeat</keyword>
<dbReference type="GO" id="GO:0005634">
    <property type="term" value="C:nucleus"/>
    <property type="evidence" value="ECO:0007669"/>
    <property type="project" value="UniProtKB-SubCell"/>
</dbReference>
<protein>
    <recommendedName>
        <fullName evidence="9">C2H2-type domain-containing protein</fullName>
    </recommendedName>
</protein>
<organism evidence="10 11">
    <name type="scientific">Exserohilum turcicum (strain 28A)</name>
    <name type="common">Northern leaf blight fungus</name>
    <name type="synonym">Setosphaeria turcica</name>
    <dbReference type="NCBI Taxonomy" id="671987"/>
    <lineage>
        <taxon>Eukaryota</taxon>
        <taxon>Fungi</taxon>
        <taxon>Dikarya</taxon>
        <taxon>Ascomycota</taxon>
        <taxon>Pezizomycotina</taxon>
        <taxon>Dothideomycetes</taxon>
        <taxon>Pleosporomycetidae</taxon>
        <taxon>Pleosporales</taxon>
        <taxon>Pleosporineae</taxon>
        <taxon>Pleosporaceae</taxon>
        <taxon>Exserohilum</taxon>
    </lineage>
</organism>
<evidence type="ECO:0000259" key="9">
    <source>
        <dbReference type="PROSITE" id="PS50157"/>
    </source>
</evidence>
<gene>
    <name evidence="10" type="ORF">SETTUDRAFT_108791</name>
</gene>
<reference evidence="10 11" key="1">
    <citation type="journal article" date="2012" name="PLoS Pathog.">
        <title>Diverse lifestyles and strategies of plant pathogenesis encoded in the genomes of eighteen Dothideomycetes fungi.</title>
        <authorList>
            <person name="Ohm R.A."/>
            <person name="Feau N."/>
            <person name="Henrissat B."/>
            <person name="Schoch C.L."/>
            <person name="Horwitz B.A."/>
            <person name="Barry K.W."/>
            <person name="Condon B.J."/>
            <person name="Copeland A.C."/>
            <person name="Dhillon B."/>
            <person name="Glaser F."/>
            <person name="Hesse C.N."/>
            <person name="Kosti I."/>
            <person name="LaButti K."/>
            <person name="Lindquist E.A."/>
            <person name="Lucas S."/>
            <person name="Salamov A.A."/>
            <person name="Bradshaw R.E."/>
            <person name="Ciuffetti L."/>
            <person name="Hamelin R.C."/>
            <person name="Kema G.H.J."/>
            <person name="Lawrence C."/>
            <person name="Scott J.A."/>
            <person name="Spatafora J.W."/>
            <person name="Turgeon B.G."/>
            <person name="de Wit P.J.G.M."/>
            <person name="Zhong S."/>
            <person name="Goodwin S.B."/>
            <person name="Grigoriev I.V."/>
        </authorList>
    </citation>
    <scope>NUCLEOTIDE SEQUENCE [LARGE SCALE GENOMIC DNA]</scope>
    <source>
        <strain evidence="11">28A</strain>
    </source>
</reference>
<evidence type="ECO:0000256" key="3">
    <source>
        <dbReference type="ARBA" id="ARBA00022737"/>
    </source>
</evidence>
<evidence type="ECO:0000256" key="6">
    <source>
        <dbReference type="ARBA" id="ARBA00023242"/>
    </source>
</evidence>
<dbReference type="GO" id="GO:0000978">
    <property type="term" value="F:RNA polymerase II cis-regulatory region sequence-specific DNA binding"/>
    <property type="evidence" value="ECO:0007669"/>
    <property type="project" value="InterPro"/>
</dbReference>
<keyword evidence="2" id="KW-0479">Metal-binding</keyword>
<dbReference type="CDD" id="cd12148">
    <property type="entry name" value="fungal_TF_MHR"/>
    <property type="match status" value="1"/>
</dbReference>
<feature type="compositionally biased region" description="Basic residues" evidence="8">
    <location>
        <begin position="49"/>
        <end position="62"/>
    </location>
</feature>
<dbReference type="FunFam" id="3.30.160.60:FF:000065">
    <property type="entry name" value="B-cell CLL/lymphoma 6, member B"/>
    <property type="match status" value="1"/>
</dbReference>
<dbReference type="PROSITE" id="PS00028">
    <property type="entry name" value="ZINC_FINGER_C2H2_1"/>
    <property type="match status" value="2"/>
</dbReference>
<feature type="compositionally biased region" description="Low complexity" evidence="8">
    <location>
        <begin position="14"/>
        <end position="27"/>
    </location>
</feature>
<keyword evidence="4 7" id="KW-0863">Zinc-finger</keyword>
<dbReference type="RefSeq" id="XP_008024426.1">
    <property type="nucleotide sequence ID" value="XM_008026235.1"/>
</dbReference>
<sequence length="951" mass="104681">MSEPSKTGGLPLDPTTTNPPQLQGTTTTPPPTSLHIQHYNTLSTNNRPKVPKKTSPRRRLVTNHHDEPSLPHISSSRSEQQSTASPTDMASHMPPVHYTKTGRVSKAKKGLKVHKCDVCGKSYTRAEHLRRHKRNHAPDDALVCEVSGCGKMFHRMDLLVRHQERHNEMGHDSGRQSPAQSPVPMTVSTPALEPSMLSAATALPAHPYYQPVSPALESAPLPRYNYAQFRTPRTPQTFSSNFNVPRSSPQSVFSPNQSKHRGLQFSRQLGPASVPVDVPSLWPEPYSPNPGYSSSSGYVSPIAPTDYPVFSNTPYHRTRTPSNASCIDQPGWSFPSRSPASTTSTMAFTWPSTEKGHTAPGLAYMHTTCPMTSMSMTSSFDGMPDFGHFGAKSMAQRDEEEAAIIFGDQQYGMPSIDNTYPFEQCLDSYSRLFHPAFPVVHRSAPVSSSPMLYAAMAAIGGQFSHDTNIKKQSRDLHDRCVKLLERRDYEAMTEADRLCDFQAMFLVEVMSQYRARRAGKVLSSRFEKVYHRAADDCRSTTLLLGDILSSLNQLGDVTPELWHQWIELASWQRLLLSCYILESQQAILLARKPLPSLFQGTAFDLPFPAHVSLWDATDFPSWVAAARQHSYTPTYVYEITPDSTSVSLDSFQSAVLLASQYQCPKNSSYISLPTASDMEHLFSTTPATARTLSTSKLVQVTPLRALLAVAGESWILSEKVETAQLFTTLKRTLRTWVSQLWSPPAPDAVPVKEAVRLSIEILQQALQEQRLSVLPEIGTDMGIFFAALVLWAATCQSDALPSSSSTNKAPQAAPCDQAPDRPSTRTTAGCVYQSNAGGPPSPIIEATPENPILSHAQITINTISFLNSAQLTYSNAATTTLSTADHLRHQTGCISLLLWVKLRLRGVSLEDQHVASDTWPSQPGESLGELLDGVVGSLERILSRGWSGWGI</sequence>
<comment type="subcellular location">
    <subcellularLocation>
        <location evidence="1">Nucleus</location>
    </subcellularLocation>
</comment>
<dbReference type="GO" id="GO:0008270">
    <property type="term" value="F:zinc ion binding"/>
    <property type="evidence" value="ECO:0007669"/>
    <property type="project" value="UniProtKB-KW"/>
</dbReference>
<dbReference type="InterPro" id="IPR013087">
    <property type="entry name" value="Znf_C2H2_type"/>
</dbReference>
<evidence type="ECO:0000256" key="5">
    <source>
        <dbReference type="ARBA" id="ARBA00022833"/>
    </source>
</evidence>
<evidence type="ECO:0000313" key="10">
    <source>
        <dbReference type="EMBL" id="EOA87900.1"/>
    </source>
</evidence>
<evidence type="ECO:0000256" key="1">
    <source>
        <dbReference type="ARBA" id="ARBA00004123"/>
    </source>
</evidence>
<feature type="compositionally biased region" description="Low complexity" evidence="8">
    <location>
        <begin position="74"/>
        <end position="85"/>
    </location>
</feature>
<dbReference type="GO" id="GO:0006351">
    <property type="term" value="P:DNA-templated transcription"/>
    <property type="evidence" value="ECO:0007669"/>
    <property type="project" value="InterPro"/>
</dbReference>
<reference evidence="10 11" key="2">
    <citation type="journal article" date="2013" name="PLoS Genet.">
        <title>Comparative genome structure, secondary metabolite, and effector coding capacity across Cochliobolus pathogens.</title>
        <authorList>
            <person name="Condon B.J."/>
            <person name="Leng Y."/>
            <person name="Wu D."/>
            <person name="Bushley K.E."/>
            <person name="Ohm R.A."/>
            <person name="Otillar R."/>
            <person name="Martin J."/>
            <person name="Schackwitz W."/>
            <person name="Grimwood J."/>
            <person name="MohdZainudin N."/>
            <person name="Xue C."/>
            <person name="Wang R."/>
            <person name="Manning V.A."/>
            <person name="Dhillon B."/>
            <person name="Tu Z.J."/>
            <person name="Steffenson B.J."/>
            <person name="Salamov A."/>
            <person name="Sun H."/>
            <person name="Lowry S."/>
            <person name="LaButti K."/>
            <person name="Han J."/>
            <person name="Copeland A."/>
            <person name="Lindquist E."/>
            <person name="Barry K."/>
            <person name="Schmutz J."/>
            <person name="Baker S.E."/>
            <person name="Ciuffetti L.M."/>
            <person name="Grigoriev I.V."/>
            <person name="Zhong S."/>
            <person name="Turgeon B.G."/>
        </authorList>
    </citation>
    <scope>NUCLEOTIDE SEQUENCE [LARGE SCALE GENOMIC DNA]</scope>
    <source>
        <strain evidence="11">28A</strain>
    </source>
</reference>
<evidence type="ECO:0000313" key="11">
    <source>
        <dbReference type="Proteomes" id="UP000016935"/>
    </source>
</evidence>
<dbReference type="InterPro" id="IPR051059">
    <property type="entry name" value="VerF-like"/>
</dbReference>
<feature type="domain" description="C2H2-type" evidence="9">
    <location>
        <begin position="142"/>
        <end position="166"/>
    </location>
</feature>
<dbReference type="HOGENOM" id="CLU_005988_0_0_1"/>
<dbReference type="PANTHER" id="PTHR40626:SF30">
    <property type="entry name" value="FINGER DOMAIN PROTEIN, PUTATIVE (AFU_ORTHOLOGUE AFUA_4G13600)-RELATED"/>
    <property type="match status" value="1"/>
</dbReference>
<evidence type="ECO:0000256" key="8">
    <source>
        <dbReference type="SAM" id="MobiDB-lite"/>
    </source>
</evidence>
<accession>R0ISS6</accession>